<dbReference type="AlphaFoldDB" id="A0A645B444"/>
<sequence>MDIRHLKYFVEVARQKSFSKAAQTLHISQSAISKMVIDAEAEVGLMLLNRNSKSVQLTEAGESFFLRAQQIVNLFDNLIPEIENEARLDKGKVSIGLPPITGATSFAKLLGQFKISYPQIDILLFEHGSKKIEAAIQEGSLDIGIICNSPDADKYDSFTLANDPVWVIAHPDNPISKLSDIDFTALQNESFVIYDSEFSLHHVIVNQCNLTGFKPNIIFETSQRELMVQIVAANLGIAFLPSKTCADLDRNCFSTIPLSRPAIFHQMSVIWKKGFCLSHAAQLWIQFAKKYLSTDL</sequence>
<dbReference type="InterPro" id="IPR050950">
    <property type="entry name" value="HTH-type_LysR_regulators"/>
</dbReference>
<accession>A0A645B444</accession>
<dbReference type="InterPro" id="IPR036388">
    <property type="entry name" value="WH-like_DNA-bd_sf"/>
</dbReference>
<dbReference type="Gene3D" id="3.40.190.290">
    <property type="match status" value="1"/>
</dbReference>
<evidence type="ECO:0000256" key="1">
    <source>
        <dbReference type="ARBA" id="ARBA00009437"/>
    </source>
</evidence>
<dbReference type="GO" id="GO:0003677">
    <property type="term" value="F:DNA binding"/>
    <property type="evidence" value="ECO:0007669"/>
    <property type="project" value="UniProtKB-KW"/>
</dbReference>
<proteinExistence type="inferred from homology"/>
<name>A0A645B444_9ZZZZ</name>
<comment type="similarity">
    <text evidence="1">Belongs to the LysR transcriptional regulatory family.</text>
</comment>
<protein>
    <submittedName>
        <fullName evidence="6">HTH-type transcriptional regulator GltC</fullName>
    </submittedName>
</protein>
<dbReference type="InterPro" id="IPR036390">
    <property type="entry name" value="WH_DNA-bd_sf"/>
</dbReference>
<dbReference type="PROSITE" id="PS50931">
    <property type="entry name" value="HTH_LYSR"/>
    <property type="match status" value="1"/>
</dbReference>
<dbReference type="InterPro" id="IPR005119">
    <property type="entry name" value="LysR_subst-bd"/>
</dbReference>
<dbReference type="Pfam" id="PF00126">
    <property type="entry name" value="HTH_1"/>
    <property type="match status" value="1"/>
</dbReference>
<evidence type="ECO:0000256" key="3">
    <source>
        <dbReference type="ARBA" id="ARBA00023125"/>
    </source>
</evidence>
<dbReference type="InterPro" id="IPR000847">
    <property type="entry name" value="LysR_HTH_N"/>
</dbReference>
<dbReference type="PANTHER" id="PTHR30419">
    <property type="entry name" value="HTH-TYPE TRANSCRIPTIONAL REGULATOR YBHD"/>
    <property type="match status" value="1"/>
</dbReference>
<evidence type="ECO:0000313" key="6">
    <source>
        <dbReference type="EMBL" id="MPM60195.1"/>
    </source>
</evidence>
<dbReference type="PANTHER" id="PTHR30419:SF8">
    <property type="entry name" value="NITROGEN ASSIMILATION TRANSCRIPTIONAL ACTIVATOR-RELATED"/>
    <property type="match status" value="1"/>
</dbReference>
<comment type="caution">
    <text evidence="6">The sequence shown here is derived from an EMBL/GenBank/DDBJ whole genome shotgun (WGS) entry which is preliminary data.</text>
</comment>
<gene>
    <name evidence="6" type="primary">gltC_18</name>
    <name evidence="6" type="ORF">SDC9_107043</name>
</gene>
<dbReference type="Pfam" id="PF03466">
    <property type="entry name" value="LysR_substrate"/>
    <property type="match status" value="1"/>
</dbReference>
<dbReference type="EMBL" id="VSSQ01017675">
    <property type="protein sequence ID" value="MPM60195.1"/>
    <property type="molecule type" value="Genomic_DNA"/>
</dbReference>
<dbReference type="FunFam" id="1.10.10.10:FF:000001">
    <property type="entry name" value="LysR family transcriptional regulator"/>
    <property type="match status" value="1"/>
</dbReference>
<dbReference type="SUPFAM" id="SSF53850">
    <property type="entry name" value="Periplasmic binding protein-like II"/>
    <property type="match status" value="1"/>
</dbReference>
<reference evidence="6" key="1">
    <citation type="submission" date="2019-08" db="EMBL/GenBank/DDBJ databases">
        <authorList>
            <person name="Kucharzyk K."/>
            <person name="Murdoch R.W."/>
            <person name="Higgins S."/>
            <person name="Loffler F."/>
        </authorList>
    </citation>
    <scope>NUCLEOTIDE SEQUENCE</scope>
</reference>
<dbReference type="GO" id="GO:0005829">
    <property type="term" value="C:cytosol"/>
    <property type="evidence" value="ECO:0007669"/>
    <property type="project" value="TreeGrafter"/>
</dbReference>
<evidence type="ECO:0000256" key="4">
    <source>
        <dbReference type="ARBA" id="ARBA00023163"/>
    </source>
</evidence>
<organism evidence="6">
    <name type="scientific">bioreactor metagenome</name>
    <dbReference type="NCBI Taxonomy" id="1076179"/>
    <lineage>
        <taxon>unclassified sequences</taxon>
        <taxon>metagenomes</taxon>
        <taxon>ecological metagenomes</taxon>
    </lineage>
</organism>
<keyword evidence="2" id="KW-0805">Transcription regulation</keyword>
<feature type="domain" description="HTH lysR-type" evidence="5">
    <location>
        <begin position="1"/>
        <end position="58"/>
    </location>
</feature>
<evidence type="ECO:0000256" key="2">
    <source>
        <dbReference type="ARBA" id="ARBA00023015"/>
    </source>
</evidence>
<dbReference type="GO" id="GO:0003700">
    <property type="term" value="F:DNA-binding transcription factor activity"/>
    <property type="evidence" value="ECO:0007669"/>
    <property type="project" value="InterPro"/>
</dbReference>
<dbReference type="Gene3D" id="1.10.10.10">
    <property type="entry name" value="Winged helix-like DNA-binding domain superfamily/Winged helix DNA-binding domain"/>
    <property type="match status" value="1"/>
</dbReference>
<evidence type="ECO:0000259" key="5">
    <source>
        <dbReference type="PROSITE" id="PS50931"/>
    </source>
</evidence>
<keyword evidence="3" id="KW-0238">DNA-binding</keyword>
<dbReference type="CDD" id="cd08438">
    <property type="entry name" value="PBP2_CidR"/>
    <property type="match status" value="1"/>
</dbReference>
<dbReference type="SUPFAM" id="SSF46785">
    <property type="entry name" value="Winged helix' DNA-binding domain"/>
    <property type="match status" value="1"/>
</dbReference>
<keyword evidence="4" id="KW-0804">Transcription</keyword>